<evidence type="ECO:0000313" key="1">
    <source>
        <dbReference type="EMBL" id="TGX81011.1"/>
    </source>
</evidence>
<comment type="caution">
    <text evidence="1">The sequence shown here is derived from an EMBL/GenBank/DDBJ whole genome shotgun (WGS) entry which is preliminary data.</text>
</comment>
<reference evidence="1" key="1">
    <citation type="submission" date="2019-04" db="EMBL/GenBank/DDBJ databases">
        <title>Microbes associate with the intestines of laboratory mice.</title>
        <authorList>
            <person name="Navarre W."/>
            <person name="Wong E."/>
            <person name="Huang K."/>
            <person name="Tropini C."/>
            <person name="Ng K."/>
            <person name="Yu B."/>
        </authorList>
    </citation>
    <scope>NUCLEOTIDE SEQUENCE</scope>
    <source>
        <strain evidence="1">NM73_A23</strain>
    </source>
</reference>
<proteinExistence type="predicted"/>
<accession>A0AC61QNB1</accession>
<sequence length="1265" mass="148077">MTNNRNNKGGNSAYRNNKSNPDYEKLIPVPFLANDKPVWANYLNMARQNIYITLCHITRVLGLPLTESSNLEATLMQIPVITLLNKDNGKAEQKEKAIRMLDKHFPFLTPMVEKYIMLTCKDRQSKDKTPKVYYEVFSIILPLINLLRNKYTHYRLEDKMLDNKENIIDKSILKNMAILSQLLSYCFVGATRITKERFGAKSNAEGGTLNERDFYFLNGLTPRENPWRYYQAYKKDKEGNTIKTRKPNGQEIATKMTYERADFKYAIYNLKDANGMPLKERRLTNVGLLMLVCLFLEKRYASEFADQTEFFTRRNTKTYKPEQSEVTIMREIISVYRMRLPKERMQSTRDNSALGLDMLNELKKCPRPLFDTLSPADQNLFRVAVTENENTQNDETIENGMMLMLRRTDRFPSLALRFIDTNQVFKSIRFQVHLGNYRYKFYEKKWIDGNDGKDRVRILQKELNGFGRLDEIEVTRNNKWGDLIRKIDQPREDTFETAPYVTDHHATYLFNNNRIGLLWNTQDHIALSNGIYLPSLLEKNRILSEDEKLKDLKDQHGNGIAECVEPMCWLSVYDIPAAIFLIHLLHKNGQTFESAGKTVEDIIKATYNNYQQFLKGIAGGTITSMDDLQTQGIGIKPCDIPVKLREYLNGKQTNIKEDFVYLGYERLLDMYERNEKRLERFQRDNDTYGSKENKIGKKAYIDIRPGTLARHIADDIMFFVPTDKNNNKVRITGQNFNIMQAAIAQYTGNIVQLRTLLQKGEIINCERQHPFMHKVLATKPCSFAALYTAYLKAKRAYLANLIKEYQKARKKTNDIKTLKKQFVKDYSKLAALSFLHVDRQKWAERNEDYYKQLAERYATIELPHGIFLNAIHDAIMQLPESKNMDIDKEKDNVSGLILKYFKASGDASQPFYGNKFKRNYKYLDMMVKPEWSYSGPQPSLEKHYYSISEMANMQKQWGQTKELREKRVAVYAKAVDKKTNHLLEKARAKFGNDIRKLERREKSIQRECNEEKKAAIEKLQHCRTSYSANEREIRRYKVQDILIFLMAIDHLTAAMGTKGNFSSYKLRNIGCASESSDILSMLMPFSMTLEIPSLIKDEPAKVITIKQDDLKLKNYGDFFRFIYDRRIRTLLQNVKENEFTRQQIEEELECYNRMRIPVFKQVLSTEEKIWKQLPSEQLHKKADDKEHPVNIDFKYLMQFVNIKESNIEIIKAIRNAFSHNQYPTDSAVARLVFDKKQIPELAKEITKLLHNKTNQINLKDMEDKQ</sequence>
<evidence type="ECO:0000313" key="2">
    <source>
        <dbReference type="Proteomes" id="UP000308886"/>
    </source>
</evidence>
<dbReference type="Proteomes" id="UP000308886">
    <property type="component" value="Unassembled WGS sequence"/>
</dbReference>
<dbReference type="EMBL" id="SRZC01000020">
    <property type="protein sequence ID" value="TGX81011.1"/>
    <property type="molecule type" value="Genomic_DNA"/>
</dbReference>
<name>A0AC61QNB1_9BACT</name>
<gene>
    <name evidence="1" type="ORF">E5358_11590</name>
</gene>
<organism evidence="1 2">
    <name type="scientific">Palleniella muris</name>
    <dbReference type="NCBI Taxonomy" id="3038145"/>
    <lineage>
        <taxon>Bacteria</taxon>
        <taxon>Pseudomonadati</taxon>
        <taxon>Bacteroidota</taxon>
        <taxon>Bacteroidia</taxon>
        <taxon>Bacteroidales</taxon>
        <taxon>Prevotellaceae</taxon>
        <taxon>Palleniella</taxon>
    </lineage>
</organism>
<keyword evidence="2" id="KW-1185">Reference proteome</keyword>
<protein>
    <submittedName>
        <fullName evidence="1">Uncharacterized protein</fullName>
    </submittedName>
</protein>